<protein>
    <recommendedName>
        <fullName evidence="2">histidine kinase</fullName>
        <ecNumber evidence="2">2.7.13.3</ecNumber>
    </recommendedName>
</protein>
<evidence type="ECO:0000256" key="5">
    <source>
        <dbReference type="ARBA" id="ARBA00022741"/>
    </source>
</evidence>
<keyword evidence="3" id="KW-0597">Phosphoprotein</keyword>
<dbReference type="GO" id="GO:0000155">
    <property type="term" value="F:phosphorelay sensor kinase activity"/>
    <property type="evidence" value="ECO:0007669"/>
    <property type="project" value="InterPro"/>
</dbReference>
<evidence type="ECO:0000256" key="7">
    <source>
        <dbReference type="ARBA" id="ARBA00022840"/>
    </source>
</evidence>
<comment type="caution">
    <text evidence="11">The sequence shown here is derived from an EMBL/GenBank/DDBJ whole genome shotgun (WGS) entry which is preliminary data.</text>
</comment>
<dbReference type="InterPro" id="IPR011712">
    <property type="entry name" value="Sig_transdc_His_kin_sub3_dim/P"/>
</dbReference>
<dbReference type="EMBL" id="PVZF01000016">
    <property type="protein sequence ID" value="PRY10469.1"/>
    <property type="molecule type" value="Genomic_DNA"/>
</dbReference>
<evidence type="ECO:0000259" key="10">
    <source>
        <dbReference type="Pfam" id="PF07730"/>
    </source>
</evidence>
<organism evidence="11 12">
    <name type="scientific">Kineococcus rhizosphaerae</name>
    <dbReference type="NCBI Taxonomy" id="559628"/>
    <lineage>
        <taxon>Bacteria</taxon>
        <taxon>Bacillati</taxon>
        <taxon>Actinomycetota</taxon>
        <taxon>Actinomycetes</taxon>
        <taxon>Kineosporiales</taxon>
        <taxon>Kineosporiaceae</taxon>
        <taxon>Kineococcus</taxon>
    </lineage>
</organism>
<dbReference type="Pfam" id="PF02518">
    <property type="entry name" value="HATPase_c"/>
    <property type="match status" value="1"/>
</dbReference>
<dbReference type="InterPro" id="IPR036890">
    <property type="entry name" value="HATPase_C_sf"/>
</dbReference>
<sequence length="377" mass="40027">MSRLRGTGVRLAVEAVLVLACYLEGFPNQTPGWNRPFVLSVLALVAVVGRRGSPLVAFLLGAPALGWAQSSLAPAVLAYTLASRERRGRVVLAALTVALAVDSYPLLDLRPGMWRADVSTLLELAALLGGAAALGAFRAARAEVGRRLDELLQARERETRLVDAVARTEERTRLAREMHDAVSHHVSLIALQAGALRVGAPSPQVRSAAEQIRVLAVRTTDELRQMLAALRAPGGQPLQAPGRLVDLPGLWAGSGLHGSLEFAPELADDLPDPLQRTLFSIAQEGLANAARHAPGARVHLRLERRRRRVSIRVENSAPTGAVTHGGGTGHGLLGVRERVAAARGTVRFGPTPDGGFYLVADLPAPVPADLTSDETPR</sequence>
<dbReference type="InterPro" id="IPR003594">
    <property type="entry name" value="HATPase_dom"/>
</dbReference>
<dbReference type="GO" id="GO:0016020">
    <property type="term" value="C:membrane"/>
    <property type="evidence" value="ECO:0007669"/>
    <property type="project" value="InterPro"/>
</dbReference>
<feature type="domain" description="Signal transduction histidine kinase subgroup 3 dimerisation and phosphoacceptor" evidence="10">
    <location>
        <begin position="170"/>
        <end position="233"/>
    </location>
</feature>
<dbReference type="PANTHER" id="PTHR24421">
    <property type="entry name" value="NITRATE/NITRITE SENSOR PROTEIN NARX-RELATED"/>
    <property type="match status" value="1"/>
</dbReference>
<name>A0A2T0QX59_9ACTN</name>
<keyword evidence="4" id="KW-0808">Transferase</keyword>
<evidence type="ECO:0000256" key="3">
    <source>
        <dbReference type="ARBA" id="ARBA00022553"/>
    </source>
</evidence>
<evidence type="ECO:0000256" key="4">
    <source>
        <dbReference type="ARBA" id="ARBA00022679"/>
    </source>
</evidence>
<evidence type="ECO:0000256" key="2">
    <source>
        <dbReference type="ARBA" id="ARBA00012438"/>
    </source>
</evidence>
<dbReference type="GO" id="GO:0005524">
    <property type="term" value="F:ATP binding"/>
    <property type="evidence" value="ECO:0007669"/>
    <property type="project" value="UniProtKB-KW"/>
</dbReference>
<keyword evidence="6 11" id="KW-0418">Kinase</keyword>
<keyword evidence="8" id="KW-0902">Two-component regulatory system</keyword>
<evidence type="ECO:0000256" key="1">
    <source>
        <dbReference type="ARBA" id="ARBA00000085"/>
    </source>
</evidence>
<gene>
    <name evidence="11" type="ORF">CLV37_11622</name>
</gene>
<evidence type="ECO:0000259" key="9">
    <source>
        <dbReference type="Pfam" id="PF02518"/>
    </source>
</evidence>
<dbReference type="Gene3D" id="1.20.5.1930">
    <property type="match status" value="1"/>
</dbReference>
<dbReference type="EC" id="2.7.13.3" evidence="2"/>
<keyword evidence="7" id="KW-0067">ATP-binding</keyword>
<dbReference type="Gene3D" id="3.30.565.10">
    <property type="entry name" value="Histidine kinase-like ATPase, C-terminal domain"/>
    <property type="match status" value="1"/>
</dbReference>
<dbReference type="PANTHER" id="PTHR24421:SF10">
    <property type="entry name" value="NITRATE_NITRITE SENSOR PROTEIN NARQ"/>
    <property type="match status" value="1"/>
</dbReference>
<dbReference type="SUPFAM" id="SSF55874">
    <property type="entry name" value="ATPase domain of HSP90 chaperone/DNA topoisomerase II/histidine kinase"/>
    <property type="match status" value="1"/>
</dbReference>
<keyword evidence="5" id="KW-0547">Nucleotide-binding</keyword>
<dbReference type="InterPro" id="IPR050482">
    <property type="entry name" value="Sensor_HK_TwoCompSys"/>
</dbReference>
<dbReference type="Pfam" id="PF07730">
    <property type="entry name" value="HisKA_3"/>
    <property type="match status" value="1"/>
</dbReference>
<reference evidence="11 12" key="1">
    <citation type="submission" date="2018-03" db="EMBL/GenBank/DDBJ databases">
        <title>Genomic Encyclopedia of Archaeal and Bacterial Type Strains, Phase II (KMG-II): from individual species to whole genera.</title>
        <authorList>
            <person name="Goeker M."/>
        </authorList>
    </citation>
    <scope>NUCLEOTIDE SEQUENCE [LARGE SCALE GENOMIC DNA]</scope>
    <source>
        <strain evidence="11 12">DSM 19711</strain>
    </source>
</reference>
<evidence type="ECO:0000256" key="6">
    <source>
        <dbReference type="ARBA" id="ARBA00022777"/>
    </source>
</evidence>
<dbReference type="AlphaFoldDB" id="A0A2T0QX59"/>
<accession>A0A2T0QX59</accession>
<dbReference type="Proteomes" id="UP000238083">
    <property type="component" value="Unassembled WGS sequence"/>
</dbReference>
<feature type="domain" description="Histidine kinase/HSP90-like ATPase" evidence="9">
    <location>
        <begin position="276"/>
        <end position="364"/>
    </location>
</feature>
<keyword evidence="12" id="KW-1185">Reference proteome</keyword>
<dbReference type="GO" id="GO:0046983">
    <property type="term" value="F:protein dimerization activity"/>
    <property type="evidence" value="ECO:0007669"/>
    <property type="project" value="InterPro"/>
</dbReference>
<comment type="catalytic activity">
    <reaction evidence="1">
        <text>ATP + protein L-histidine = ADP + protein N-phospho-L-histidine.</text>
        <dbReference type="EC" id="2.7.13.3"/>
    </reaction>
</comment>
<dbReference type="RefSeq" id="WP_106215194.1">
    <property type="nucleotide sequence ID" value="NZ_PVZF01000016.1"/>
</dbReference>
<dbReference type="OrthoDB" id="227596at2"/>
<evidence type="ECO:0000313" key="12">
    <source>
        <dbReference type="Proteomes" id="UP000238083"/>
    </source>
</evidence>
<proteinExistence type="predicted"/>
<evidence type="ECO:0000313" key="11">
    <source>
        <dbReference type="EMBL" id="PRY10469.1"/>
    </source>
</evidence>
<evidence type="ECO:0000256" key="8">
    <source>
        <dbReference type="ARBA" id="ARBA00023012"/>
    </source>
</evidence>